<proteinExistence type="predicted"/>
<feature type="region of interest" description="Disordered" evidence="2">
    <location>
        <begin position="77"/>
        <end position="116"/>
    </location>
</feature>
<feature type="compositionally biased region" description="Basic residues" evidence="2">
    <location>
        <begin position="9"/>
        <end position="20"/>
    </location>
</feature>
<reference evidence="6 7" key="1">
    <citation type="submission" date="2018-09" db="EMBL/GenBank/DDBJ databases">
        <title>Complete genome sequence of Euzebya sp. DY32-46 isolated from seawater of Pacific Ocean.</title>
        <authorList>
            <person name="Xu L."/>
            <person name="Wu Y.-H."/>
            <person name="Xu X.-W."/>
        </authorList>
    </citation>
    <scope>NUCLEOTIDE SEQUENCE [LARGE SCALE GENOMIC DNA]</scope>
    <source>
        <strain evidence="6 7">DY32-46</strain>
    </source>
</reference>
<dbReference type="EMBL" id="CP031165">
    <property type="protein sequence ID" value="AXV09589.1"/>
    <property type="molecule type" value="Genomic_DNA"/>
</dbReference>
<dbReference type="Proteomes" id="UP000264006">
    <property type="component" value="Chromosome"/>
</dbReference>
<accession>A0A346Y542</accession>
<feature type="region of interest" description="Disordered" evidence="2">
    <location>
        <begin position="41"/>
        <end position="64"/>
    </location>
</feature>
<feature type="region of interest" description="Disordered" evidence="2">
    <location>
        <begin position="341"/>
        <end position="364"/>
    </location>
</feature>
<feature type="compositionally biased region" description="Basic and acidic residues" evidence="2">
    <location>
        <begin position="355"/>
        <end position="364"/>
    </location>
</feature>
<sequence>MDHTPTQLPHHRRATTRRRRWTVRRSAAIAVLLLLLAGACSSDESGDDSAVESVAEGREDSVESADADFGFGDEAEVAEEGAAAPAEPGATTDVADSSTDDAPTGPVSVPDTATTGERIIKEGTVTLEVEPGFFDTAFGQVIARAQALGGHVSGSSSSTDTEGLVQGQVTVRVPVRSFEDLLTAVGEAGDIVDRNVTSQDVSEEFTDLESRRRNLRAQEGFYLGLLADATNVSDAIAIQQQLEDIQRRIEEITGRLNLLADRSSFSTLTVRIHERGADAVEEVVEDGPQLGTYVETARNTLIDVIGGLLVIATVLLPFLLLGLGVWAIVRTVRRRRPPVTAQPYVHPVAPPAAPEEERVPEPQG</sequence>
<evidence type="ECO:0000256" key="4">
    <source>
        <dbReference type="SAM" id="SignalP"/>
    </source>
</evidence>
<dbReference type="AlphaFoldDB" id="A0A346Y542"/>
<evidence type="ECO:0000256" key="3">
    <source>
        <dbReference type="SAM" id="Phobius"/>
    </source>
</evidence>
<feature type="chain" id="PRO_5016591455" description="DUF4349 domain-containing protein" evidence="4">
    <location>
        <begin position="43"/>
        <end position="364"/>
    </location>
</feature>
<keyword evidence="3" id="KW-0812">Transmembrane</keyword>
<keyword evidence="3" id="KW-1133">Transmembrane helix</keyword>
<evidence type="ECO:0000313" key="6">
    <source>
        <dbReference type="EMBL" id="AXV09589.1"/>
    </source>
</evidence>
<organism evidence="6 7">
    <name type="scientific">Euzebya pacifica</name>
    <dbReference type="NCBI Taxonomy" id="1608957"/>
    <lineage>
        <taxon>Bacteria</taxon>
        <taxon>Bacillati</taxon>
        <taxon>Actinomycetota</taxon>
        <taxon>Nitriliruptoria</taxon>
        <taxon>Euzebyales</taxon>
    </lineage>
</organism>
<name>A0A346Y542_9ACTN</name>
<evidence type="ECO:0000256" key="2">
    <source>
        <dbReference type="SAM" id="MobiDB-lite"/>
    </source>
</evidence>
<feature type="compositionally biased region" description="Low complexity" evidence="2">
    <location>
        <begin position="80"/>
        <end position="104"/>
    </location>
</feature>
<dbReference type="KEGG" id="euz:DVS28_a4932"/>
<keyword evidence="4" id="KW-0732">Signal</keyword>
<protein>
    <recommendedName>
        <fullName evidence="5">DUF4349 domain-containing protein</fullName>
    </recommendedName>
</protein>
<feature type="region of interest" description="Disordered" evidence="2">
    <location>
        <begin position="1"/>
        <end position="20"/>
    </location>
</feature>
<dbReference type="Pfam" id="PF14257">
    <property type="entry name" value="DUF4349"/>
    <property type="match status" value="1"/>
</dbReference>
<keyword evidence="3" id="KW-0472">Membrane</keyword>
<evidence type="ECO:0000313" key="7">
    <source>
        <dbReference type="Proteomes" id="UP000264006"/>
    </source>
</evidence>
<dbReference type="RefSeq" id="WP_114593747.1">
    <property type="nucleotide sequence ID" value="NZ_CP031165.1"/>
</dbReference>
<feature type="transmembrane region" description="Helical" evidence="3">
    <location>
        <begin position="304"/>
        <end position="329"/>
    </location>
</feature>
<dbReference type="OrthoDB" id="186919at2"/>
<dbReference type="InterPro" id="IPR025645">
    <property type="entry name" value="DUF4349"/>
</dbReference>
<feature type="coiled-coil region" evidence="1">
    <location>
        <begin position="198"/>
        <end position="262"/>
    </location>
</feature>
<feature type="domain" description="DUF4349" evidence="5">
    <location>
        <begin position="118"/>
        <end position="330"/>
    </location>
</feature>
<evidence type="ECO:0000259" key="5">
    <source>
        <dbReference type="Pfam" id="PF14257"/>
    </source>
</evidence>
<keyword evidence="1" id="KW-0175">Coiled coil</keyword>
<gene>
    <name evidence="6" type="ORF">DVS28_a4932</name>
</gene>
<evidence type="ECO:0000256" key="1">
    <source>
        <dbReference type="SAM" id="Coils"/>
    </source>
</evidence>
<feature type="signal peptide" evidence="4">
    <location>
        <begin position="1"/>
        <end position="42"/>
    </location>
</feature>
<keyword evidence="7" id="KW-1185">Reference proteome</keyword>